<dbReference type="EMBL" id="NEVS01000004">
    <property type="protein sequence ID" value="OZI61430.1"/>
    <property type="molecule type" value="Genomic_DNA"/>
</dbReference>
<organism evidence="20 21">
    <name type="scientific">Bordetella genomosp. 11</name>
    <dbReference type="NCBI Taxonomy" id="1416808"/>
    <lineage>
        <taxon>Bacteria</taxon>
        <taxon>Pseudomonadati</taxon>
        <taxon>Pseudomonadota</taxon>
        <taxon>Betaproteobacteria</taxon>
        <taxon>Burkholderiales</taxon>
        <taxon>Alcaligenaceae</taxon>
        <taxon>Bordetella</taxon>
    </lineage>
</organism>
<evidence type="ECO:0000259" key="19">
    <source>
        <dbReference type="Pfam" id="PF07715"/>
    </source>
</evidence>
<dbReference type="SUPFAM" id="SSF56935">
    <property type="entry name" value="Porins"/>
    <property type="match status" value="1"/>
</dbReference>
<dbReference type="NCBIfam" id="TIGR01783">
    <property type="entry name" value="TonB-siderophor"/>
    <property type="match status" value="1"/>
</dbReference>
<dbReference type="Gene3D" id="2.40.170.20">
    <property type="entry name" value="TonB-dependent receptor, beta-barrel domain"/>
    <property type="match status" value="1"/>
</dbReference>
<dbReference type="InterPro" id="IPR037066">
    <property type="entry name" value="Plug_dom_sf"/>
</dbReference>
<dbReference type="FunFam" id="2.170.130.10:FF:000001">
    <property type="entry name" value="Catecholate siderophore TonB-dependent receptor"/>
    <property type="match status" value="1"/>
</dbReference>
<comment type="similarity">
    <text evidence="2 14 15">Belongs to the TonB-dependent receptor family.</text>
</comment>
<feature type="domain" description="TonB-dependent receptor plug" evidence="19">
    <location>
        <begin position="70"/>
        <end position="168"/>
    </location>
</feature>
<dbReference type="Pfam" id="PF00593">
    <property type="entry name" value="TonB_dep_Rec_b-barrel"/>
    <property type="match status" value="1"/>
</dbReference>
<feature type="signal peptide" evidence="17">
    <location>
        <begin position="1"/>
        <end position="27"/>
    </location>
</feature>
<evidence type="ECO:0000256" key="4">
    <source>
        <dbReference type="ARBA" id="ARBA00022452"/>
    </source>
</evidence>
<dbReference type="PANTHER" id="PTHR32552:SF68">
    <property type="entry name" value="FERRICHROME OUTER MEMBRANE TRANSPORTER_PHAGE RECEPTOR"/>
    <property type="match status" value="1"/>
</dbReference>
<dbReference type="PANTHER" id="PTHR32552">
    <property type="entry name" value="FERRICHROME IRON RECEPTOR-RELATED"/>
    <property type="match status" value="1"/>
</dbReference>
<dbReference type="RefSeq" id="WP_094842837.1">
    <property type="nucleotide sequence ID" value="NZ_NEVS01000004.1"/>
</dbReference>
<gene>
    <name evidence="20" type="ORF">CAL28_19195</name>
</gene>
<evidence type="ECO:0000256" key="7">
    <source>
        <dbReference type="ARBA" id="ARBA00022729"/>
    </source>
</evidence>
<keyword evidence="3 14" id="KW-0813">Transport</keyword>
<dbReference type="AlphaFoldDB" id="A0A261UJK3"/>
<dbReference type="CDD" id="cd01347">
    <property type="entry name" value="ligand_gated_channel"/>
    <property type="match status" value="1"/>
</dbReference>
<dbReference type="InterPro" id="IPR000531">
    <property type="entry name" value="Beta-barrel_TonB"/>
</dbReference>
<name>A0A261UJK3_9BORD</name>
<sequence>MPVSPIPRPARISAFALVLAGSHTVLAQSQEIRQLPVVSVTGDAIETADGPVPGYVARRSSAGSKTDTPLVETPQSVSVVTRQQMDDQAAQTVDQALRYVPAVYSQDNDLRFDQLTIRGFAADSYLDGMKLNRTTWFANPRIDPYFLERIDVLRGPASVLYGQASPGGLIDMVSKRPTAEPLHSIEMGIGNDQRYQLGFDLGGPVDQDGKWLYRVTGLGRDANTQTDHVKEQRIGIAPALTWQPSGDTRLTFLGSYQYDPEGGLFNPVPAYGTVRWNPNGRLHPGDYLGNPDTDRFRRTQYSAGYLLEHRFNDLLQVRQNVRYLHDDVDYYQTSLSSPLAPDERSAYMWANVNREHLSQFTIDNQAQFDFGTGAVRHTVLAGLDYQYLQNDIRRGGQFLSNYPIDIFRPDYTGYPRVPITVDETTRLAQVGAYLQEQLRWERWVLTLGGREDYASTRDVQDNAITGAGMVSSRTGDHAFTWRGGLSYRFDNGIAPYASYSTSFQPQSGTDWSGDPFIPTRGKQYELGIKFQPDTMRSYATVAVFDLRQTNVVTPDPDPDHPQASVQSGEIRSRGLELEAHAELTRELNVIASYAYLDNVVTKANNATQDKHPTGIPKHMASTWADYTIHGGELNGLGFAAGVRYVGRTYGSADNDLVLPARVLVDAAVHYDTGRWRLALNASNLFDKQYLAYCTSPMICYWGASRTVLATARYQW</sequence>
<evidence type="ECO:0000256" key="8">
    <source>
        <dbReference type="ARBA" id="ARBA00023004"/>
    </source>
</evidence>
<keyword evidence="12 20" id="KW-0675">Receptor</keyword>
<reference evidence="21" key="1">
    <citation type="submission" date="2017-05" db="EMBL/GenBank/DDBJ databases">
        <title>Complete and WGS of Bordetella genogroups.</title>
        <authorList>
            <person name="Spilker T."/>
            <person name="Lipuma J."/>
        </authorList>
    </citation>
    <scope>NUCLEOTIDE SEQUENCE [LARGE SCALE GENOMIC DNA]</scope>
    <source>
        <strain evidence="21">AU8856</strain>
    </source>
</reference>
<evidence type="ECO:0000256" key="6">
    <source>
        <dbReference type="ARBA" id="ARBA00022692"/>
    </source>
</evidence>
<keyword evidence="11 14" id="KW-0472">Membrane</keyword>
<dbReference type="Pfam" id="PF07715">
    <property type="entry name" value="Plug"/>
    <property type="match status" value="1"/>
</dbReference>
<keyword evidence="21" id="KW-1185">Reference proteome</keyword>
<dbReference type="GO" id="GO:0015344">
    <property type="term" value="F:siderophore uptake transmembrane transporter activity"/>
    <property type="evidence" value="ECO:0007669"/>
    <property type="project" value="TreeGrafter"/>
</dbReference>
<evidence type="ECO:0000256" key="16">
    <source>
        <dbReference type="SAM" id="MobiDB-lite"/>
    </source>
</evidence>
<dbReference type="Proteomes" id="UP000215767">
    <property type="component" value="Unassembled WGS sequence"/>
</dbReference>
<proteinExistence type="inferred from homology"/>
<keyword evidence="5" id="KW-0410">Iron transport</keyword>
<feature type="chain" id="PRO_5013306172" evidence="17">
    <location>
        <begin position="28"/>
        <end position="715"/>
    </location>
</feature>
<evidence type="ECO:0000256" key="3">
    <source>
        <dbReference type="ARBA" id="ARBA00022448"/>
    </source>
</evidence>
<evidence type="ECO:0000313" key="20">
    <source>
        <dbReference type="EMBL" id="OZI61430.1"/>
    </source>
</evidence>
<evidence type="ECO:0000256" key="10">
    <source>
        <dbReference type="ARBA" id="ARBA00023077"/>
    </source>
</evidence>
<dbReference type="InterPro" id="IPR012910">
    <property type="entry name" value="Plug_dom"/>
</dbReference>
<keyword evidence="4 14" id="KW-1134">Transmembrane beta strand</keyword>
<feature type="domain" description="TonB-dependent receptor-like beta-barrel" evidence="18">
    <location>
        <begin position="241"/>
        <end position="684"/>
    </location>
</feature>
<protein>
    <submittedName>
        <fullName evidence="20">TonB-dependent siderophore receptor</fullName>
    </submittedName>
</protein>
<keyword evidence="7 17" id="KW-0732">Signal</keyword>
<evidence type="ECO:0000256" key="2">
    <source>
        <dbReference type="ARBA" id="ARBA00009810"/>
    </source>
</evidence>
<dbReference type="OrthoDB" id="127311at2"/>
<feature type="region of interest" description="Disordered" evidence="16">
    <location>
        <begin position="552"/>
        <end position="571"/>
    </location>
</feature>
<evidence type="ECO:0000259" key="18">
    <source>
        <dbReference type="Pfam" id="PF00593"/>
    </source>
</evidence>
<dbReference type="Gene3D" id="2.170.130.10">
    <property type="entry name" value="TonB-dependent receptor, plug domain"/>
    <property type="match status" value="1"/>
</dbReference>
<keyword evidence="8" id="KW-0408">Iron</keyword>
<dbReference type="PROSITE" id="PS52016">
    <property type="entry name" value="TONB_DEPENDENT_REC_3"/>
    <property type="match status" value="1"/>
</dbReference>
<evidence type="ECO:0000256" key="11">
    <source>
        <dbReference type="ARBA" id="ARBA00023136"/>
    </source>
</evidence>
<dbReference type="InterPro" id="IPR039426">
    <property type="entry name" value="TonB-dep_rcpt-like"/>
</dbReference>
<evidence type="ECO:0000256" key="15">
    <source>
        <dbReference type="RuleBase" id="RU003357"/>
    </source>
</evidence>
<dbReference type="InterPro" id="IPR010105">
    <property type="entry name" value="TonB_sidphr_rcpt"/>
</dbReference>
<evidence type="ECO:0000256" key="12">
    <source>
        <dbReference type="ARBA" id="ARBA00023170"/>
    </source>
</evidence>
<comment type="caution">
    <text evidence="20">The sequence shown here is derived from an EMBL/GenBank/DDBJ whole genome shotgun (WGS) entry which is preliminary data.</text>
</comment>
<evidence type="ECO:0000256" key="13">
    <source>
        <dbReference type="ARBA" id="ARBA00023237"/>
    </source>
</evidence>
<evidence type="ECO:0000313" key="21">
    <source>
        <dbReference type="Proteomes" id="UP000215767"/>
    </source>
</evidence>
<evidence type="ECO:0000256" key="1">
    <source>
        <dbReference type="ARBA" id="ARBA00004571"/>
    </source>
</evidence>
<keyword evidence="6 14" id="KW-0812">Transmembrane</keyword>
<evidence type="ECO:0000256" key="5">
    <source>
        <dbReference type="ARBA" id="ARBA00022496"/>
    </source>
</evidence>
<keyword evidence="10 15" id="KW-0798">TonB box</keyword>
<evidence type="ECO:0000256" key="9">
    <source>
        <dbReference type="ARBA" id="ARBA00023065"/>
    </source>
</evidence>
<dbReference type="FunFam" id="2.40.170.20:FF:000005">
    <property type="entry name" value="TonB-dependent siderophore receptor"/>
    <property type="match status" value="1"/>
</dbReference>
<comment type="subcellular location">
    <subcellularLocation>
        <location evidence="1 14">Cell outer membrane</location>
        <topology evidence="1 14">Multi-pass membrane protein</topology>
    </subcellularLocation>
</comment>
<keyword evidence="9" id="KW-0406">Ion transport</keyword>
<dbReference type="GO" id="GO:0038023">
    <property type="term" value="F:signaling receptor activity"/>
    <property type="evidence" value="ECO:0007669"/>
    <property type="project" value="InterPro"/>
</dbReference>
<dbReference type="GO" id="GO:0015891">
    <property type="term" value="P:siderophore transport"/>
    <property type="evidence" value="ECO:0007669"/>
    <property type="project" value="InterPro"/>
</dbReference>
<evidence type="ECO:0000256" key="17">
    <source>
        <dbReference type="SAM" id="SignalP"/>
    </source>
</evidence>
<keyword evidence="13 14" id="KW-0998">Cell outer membrane</keyword>
<accession>A0A261UJK3</accession>
<dbReference type="InterPro" id="IPR036942">
    <property type="entry name" value="Beta-barrel_TonB_sf"/>
</dbReference>
<evidence type="ECO:0000256" key="14">
    <source>
        <dbReference type="PROSITE-ProRule" id="PRU01360"/>
    </source>
</evidence>
<dbReference type="GO" id="GO:0009279">
    <property type="term" value="C:cell outer membrane"/>
    <property type="evidence" value="ECO:0007669"/>
    <property type="project" value="UniProtKB-SubCell"/>
</dbReference>